<comment type="caution">
    <text evidence="1">The sequence shown here is derived from an EMBL/GenBank/DDBJ whole genome shotgun (WGS) entry which is preliminary data.</text>
</comment>
<dbReference type="OrthoDB" id="10429913at2759"/>
<organism evidence="1 2">
    <name type="scientific">Clonorchis sinensis</name>
    <name type="common">Chinese liver fluke</name>
    <dbReference type="NCBI Taxonomy" id="79923"/>
    <lineage>
        <taxon>Eukaryota</taxon>
        <taxon>Metazoa</taxon>
        <taxon>Spiralia</taxon>
        <taxon>Lophotrochozoa</taxon>
        <taxon>Platyhelminthes</taxon>
        <taxon>Trematoda</taxon>
        <taxon>Digenea</taxon>
        <taxon>Opisthorchiida</taxon>
        <taxon>Opisthorchiata</taxon>
        <taxon>Opisthorchiidae</taxon>
        <taxon>Clonorchis</taxon>
    </lineage>
</organism>
<reference evidence="1 2" key="1">
    <citation type="journal article" date="2018" name="Biotechnol. Adv.">
        <title>Improved genomic resources and new bioinformatic workflow for the carcinogenic parasite Clonorchis sinensis: Biotechnological implications.</title>
        <authorList>
            <person name="Wang D."/>
            <person name="Korhonen P.K."/>
            <person name="Gasser R.B."/>
            <person name="Young N.D."/>
        </authorList>
    </citation>
    <scope>NUCLEOTIDE SEQUENCE [LARGE SCALE GENOMIC DNA]</scope>
    <source>
        <strain evidence="1">Cs-k2</strain>
    </source>
</reference>
<reference evidence="1 2" key="2">
    <citation type="journal article" date="2021" name="Genomics">
        <title>High-quality reference genome for Clonorchis sinensis.</title>
        <authorList>
            <person name="Young N.D."/>
            <person name="Stroehlein A.J."/>
            <person name="Kinkar L."/>
            <person name="Wang T."/>
            <person name="Sohn W.M."/>
            <person name="Chang B.C.H."/>
            <person name="Kaur P."/>
            <person name="Weisz D."/>
            <person name="Dudchenko O."/>
            <person name="Aiden E.L."/>
            <person name="Korhonen P.K."/>
            <person name="Gasser R.B."/>
        </authorList>
    </citation>
    <scope>NUCLEOTIDE SEQUENCE [LARGE SCALE GENOMIC DNA]</scope>
    <source>
        <strain evidence="1">Cs-k2</strain>
    </source>
</reference>
<evidence type="ECO:0000313" key="2">
    <source>
        <dbReference type="Proteomes" id="UP000286415"/>
    </source>
</evidence>
<sequence>MRRSGAAHSVVWKHHKREIQLGSRARWPKWLEREFTDRKVRGSNPTSALDFPCLGLLNLAVSQPLFNLRVAWQLDTERVLQLNDSNAHCCRVDFHSEKGPSTHNAGSAV</sequence>
<name>A0A419Q6Z6_CLOSI</name>
<dbReference type="EMBL" id="NIRI02000005">
    <property type="protein sequence ID" value="KAG5454662.1"/>
    <property type="molecule type" value="Genomic_DNA"/>
</dbReference>
<dbReference type="Proteomes" id="UP000286415">
    <property type="component" value="Unassembled WGS sequence"/>
</dbReference>
<protein>
    <submittedName>
        <fullName evidence="1">Uncharacterized protein</fullName>
    </submittedName>
</protein>
<dbReference type="AlphaFoldDB" id="A0A419Q6Z6"/>
<keyword evidence="2" id="KW-1185">Reference proteome</keyword>
<proteinExistence type="predicted"/>
<gene>
    <name evidence="1" type="ORF">CSKR_104966</name>
</gene>
<dbReference type="InParanoid" id="A0A419Q6Z6"/>
<evidence type="ECO:0000313" key="1">
    <source>
        <dbReference type="EMBL" id="KAG5454662.1"/>
    </source>
</evidence>
<accession>A0A419Q6Z6</accession>